<comment type="catalytic activity">
    <reaction evidence="1 8">
        <text>Release of an N-terminal amino acid, Xaa-|-Yaa-, in which Xaa is preferably Leu, but may be other amino acids including Pro although not Arg or Lys, and Yaa may be Pro. Amino acid amides and methyl esters are also readily hydrolyzed, but rates on arylamides are exceedingly low.</text>
        <dbReference type="EC" id="3.4.11.1"/>
    </reaction>
</comment>
<dbReference type="NCBIfam" id="NF002083">
    <property type="entry name" value="PRK00913.3-5"/>
    <property type="match status" value="1"/>
</dbReference>
<accession>A0A1H7AQH5</accession>
<evidence type="ECO:0000256" key="1">
    <source>
        <dbReference type="ARBA" id="ARBA00000135"/>
    </source>
</evidence>
<dbReference type="InterPro" id="IPR011356">
    <property type="entry name" value="Leucine_aapep/pepB"/>
</dbReference>
<evidence type="ECO:0000256" key="3">
    <source>
        <dbReference type="ARBA" id="ARBA00009528"/>
    </source>
</evidence>
<feature type="binding site" evidence="8">
    <location>
        <position position="349"/>
    </location>
    <ligand>
        <name>Mn(2+)</name>
        <dbReference type="ChEBI" id="CHEBI:29035"/>
        <label>2</label>
    </ligand>
</feature>
<feature type="binding site" evidence="8">
    <location>
        <position position="270"/>
    </location>
    <ligand>
        <name>Mn(2+)</name>
        <dbReference type="ChEBI" id="CHEBI:29035"/>
        <label>2</label>
    </ligand>
</feature>
<evidence type="ECO:0000256" key="4">
    <source>
        <dbReference type="ARBA" id="ARBA00022438"/>
    </source>
</evidence>
<dbReference type="Gene3D" id="3.40.630.10">
    <property type="entry name" value="Zn peptidases"/>
    <property type="match status" value="1"/>
</dbReference>
<keyword evidence="5 8" id="KW-0645">Protease</keyword>
<feature type="binding site" evidence="8">
    <location>
        <position position="347"/>
    </location>
    <ligand>
        <name>Mn(2+)</name>
        <dbReference type="ChEBI" id="CHEBI:29035"/>
        <label>1</label>
    </ligand>
</feature>
<dbReference type="SUPFAM" id="SSF52949">
    <property type="entry name" value="Macro domain-like"/>
    <property type="match status" value="1"/>
</dbReference>
<evidence type="ECO:0000256" key="8">
    <source>
        <dbReference type="HAMAP-Rule" id="MF_00181"/>
    </source>
</evidence>
<dbReference type="SUPFAM" id="SSF53187">
    <property type="entry name" value="Zn-dependent exopeptidases"/>
    <property type="match status" value="1"/>
</dbReference>
<comment type="cofactor">
    <cofactor evidence="8">
        <name>Mn(2+)</name>
        <dbReference type="ChEBI" id="CHEBI:29035"/>
    </cofactor>
    <text evidence="8">Binds 2 manganese ions per subunit.</text>
</comment>
<dbReference type="AlphaFoldDB" id="A0A1H7AQH5"/>
<dbReference type="PANTHER" id="PTHR11963">
    <property type="entry name" value="LEUCINE AMINOPEPTIDASE-RELATED"/>
    <property type="match status" value="1"/>
</dbReference>
<feature type="binding site" evidence="8">
    <location>
        <position position="288"/>
    </location>
    <ligand>
        <name>Mn(2+)</name>
        <dbReference type="ChEBI" id="CHEBI:29035"/>
        <label>2</label>
    </ligand>
</feature>
<dbReference type="GO" id="GO:0030145">
    <property type="term" value="F:manganese ion binding"/>
    <property type="evidence" value="ECO:0007669"/>
    <property type="project" value="UniProtKB-UniRule"/>
</dbReference>
<dbReference type="EC" id="3.4.11.10" evidence="8"/>
<keyword evidence="8" id="KW-0479">Metal-binding</keyword>
<proteinExistence type="inferred from homology"/>
<evidence type="ECO:0000313" key="11">
    <source>
        <dbReference type="Proteomes" id="UP000199662"/>
    </source>
</evidence>
<feature type="active site" evidence="8">
    <location>
        <position position="277"/>
    </location>
</feature>
<keyword evidence="8" id="KW-0464">Manganese</keyword>
<protein>
    <recommendedName>
        <fullName evidence="8">Probable cytosol aminopeptidase</fullName>
        <ecNumber evidence="8">3.4.11.1</ecNumber>
    </recommendedName>
    <alternativeName>
        <fullName evidence="8">Leucine aminopeptidase</fullName>
        <shortName evidence="8">LAP</shortName>
        <ecNumber evidence="8">3.4.11.10</ecNumber>
    </alternativeName>
    <alternativeName>
        <fullName evidence="8">Leucyl aminopeptidase</fullName>
    </alternativeName>
</protein>
<dbReference type="Proteomes" id="UP000199662">
    <property type="component" value="Unassembled WGS sequence"/>
</dbReference>
<reference evidence="10 11" key="1">
    <citation type="submission" date="2016-10" db="EMBL/GenBank/DDBJ databases">
        <authorList>
            <person name="de Groot N.N."/>
        </authorList>
    </citation>
    <scope>NUCLEOTIDE SEQUENCE [LARGE SCALE GENOMIC DNA]</scope>
    <source>
        <strain evidence="10 11">DSM 2179</strain>
    </source>
</reference>
<feature type="binding site" evidence="8">
    <location>
        <position position="270"/>
    </location>
    <ligand>
        <name>Mn(2+)</name>
        <dbReference type="ChEBI" id="CHEBI:29035"/>
        <label>1</label>
    </ligand>
</feature>
<name>A0A1H7AQH5_9FIRM</name>
<dbReference type="Gene3D" id="3.40.220.10">
    <property type="entry name" value="Leucine Aminopeptidase, subunit E, domain 1"/>
    <property type="match status" value="1"/>
</dbReference>
<keyword evidence="4 8" id="KW-0031">Aminopeptidase</keyword>
<dbReference type="NCBIfam" id="NF002074">
    <property type="entry name" value="PRK00913.1-4"/>
    <property type="match status" value="1"/>
</dbReference>
<organism evidence="10 11">
    <name type="scientific">Propionispira arboris</name>
    <dbReference type="NCBI Taxonomy" id="84035"/>
    <lineage>
        <taxon>Bacteria</taxon>
        <taxon>Bacillati</taxon>
        <taxon>Bacillota</taxon>
        <taxon>Negativicutes</taxon>
        <taxon>Selenomonadales</taxon>
        <taxon>Selenomonadaceae</taxon>
        <taxon>Propionispira</taxon>
    </lineage>
</organism>
<dbReference type="PANTHER" id="PTHR11963:SF23">
    <property type="entry name" value="CYTOSOL AMINOPEPTIDASE"/>
    <property type="match status" value="1"/>
</dbReference>
<dbReference type="GO" id="GO:0006508">
    <property type="term" value="P:proteolysis"/>
    <property type="evidence" value="ECO:0007669"/>
    <property type="project" value="UniProtKB-KW"/>
</dbReference>
<dbReference type="GO" id="GO:0005737">
    <property type="term" value="C:cytoplasm"/>
    <property type="evidence" value="ECO:0007669"/>
    <property type="project" value="UniProtKB-SubCell"/>
</dbReference>
<dbReference type="NCBIfam" id="NF002073">
    <property type="entry name" value="PRK00913.1-2"/>
    <property type="match status" value="1"/>
</dbReference>
<dbReference type="CDD" id="cd00433">
    <property type="entry name" value="Peptidase_M17"/>
    <property type="match status" value="1"/>
</dbReference>
<dbReference type="EMBL" id="FNZK01000012">
    <property type="protein sequence ID" value="SEJ64140.1"/>
    <property type="molecule type" value="Genomic_DNA"/>
</dbReference>
<evidence type="ECO:0000259" key="9">
    <source>
        <dbReference type="PROSITE" id="PS00631"/>
    </source>
</evidence>
<dbReference type="PRINTS" id="PR00481">
    <property type="entry name" value="LAMNOPPTDASE"/>
</dbReference>
<comment type="subcellular location">
    <subcellularLocation>
        <location evidence="8">Cytoplasm</location>
    </subcellularLocation>
</comment>
<dbReference type="GO" id="GO:0070006">
    <property type="term" value="F:metalloaminopeptidase activity"/>
    <property type="evidence" value="ECO:0007669"/>
    <property type="project" value="InterPro"/>
</dbReference>
<dbReference type="STRING" id="84035.SAMN05660742_112107"/>
<comment type="catalytic activity">
    <reaction evidence="2 8">
        <text>Release of an N-terminal amino acid, preferentially leucine, but not glutamic or aspartic acids.</text>
        <dbReference type="EC" id="3.4.11.10"/>
    </reaction>
</comment>
<evidence type="ECO:0000313" key="10">
    <source>
        <dbReference type="EMBL" id="SEJ64140.1"/>
    </source>
</evidence>
<gene>
    <name evidence="8" type="primary">pepA</name>
    <name evidence="10" type="ORF">SAMN05660742_112107</name>
</gene>
<dbReference type="EC" id="3.4.11.1" evidence="8"/>
<evidence type="ECO:0000256" key="6">
    <source>
        <dbReference type="ARBA" id="ARBA00022801"/>
    </source>
</evidence>
<keyword evidence="6 8" id="KW-0378">Hydrolase</keyword>
<feature type="active site" evidence="8">
    <location>
        <position position="351"/>
    </location>
</feature>
<feature type="domain" description="Cytosol aminopeptidase" evidence="9">
    <location>
        <begin position="345"/>
        <end position="352"/>
    </location>
</feature>
<dbReference type="InterPro" id="IPR008283">
    <property type="entry name" value="Peptidase_M17_N"/>
</dbReference>
<dbReference type="HAMAP" id="MF_00181">
    <property type="entry name" value="Cytosol_peptidase_M17"/>
    <property type="match status" value="1"/>
</dbReference>
<dbReference type="Pfam" id="PF02789">
    <property type="entry name" value="Peptidase_M17_N"/>
    <property type="match status" value="1"/>
</dbReference>
<keyword evidence="11" id="KW-1185">Reference proteome</keyword>
<dbReference type="InterPro" id="IPR023042">
    <property type="entry name" value="Peptidase_M17_leu_NH2_pept"/>
</dbReference>
<dbReference type="PROSITE" id="PS00631">
    <property type="entry name" value="CYTOSOL_AP"/>
    <property type="match status" value="1"/>
</dbReference>
<sequence length="497" mass="54245">MKLTLVSGLVDSVIADILFITIFDGSLSIKENKAILCLNPLIQQQILNFRQVYPQCVNYGEYNLIHLFGEFNVKAVFLIGAGKSADCTRDRLGSLFGSAVRAVHKFMVKTILLYANLSYTFNEITAAQTIVEGMVLGSYKFDIYKSKKNEKIYQIFLAGVKAETIEAMETALHQTQILTDSVNLCRDLINHPACYITPAFMAERAQNFRKYKKFAVDIFEETAIQELGMNAFLAVAKGSDQSPRLITIHYQGNPDSKDLLAYVGKGITFDSGGISLKSSINMSDMKMDMAGGAAVLYAMRAIGKLQPKINIIAVLPCCENMPSGHAVRPSDVVKSLDGTTIEIDNTDAEGRLVLADAISYAIQFGATKIIDIATLTGACVIALGNTAAGIVSNNDILCQQVLSAASETGEKMWRMPIYEEYKESLHSDIADIKNTGGRAAGMMKAGSFIQHFVKELPWVHLDIAGVAYLKQIRGINPKGATGFGVKTLVQLAMVEQI</sequence>
<feature type="binding site" evidence="8">
    <location>
        <position position="265"/>
    </location>
    <ligand>
        <name>Mn(2+)</name>
        <dbReference type="ChEBI" id="CHEBI:29035"/>
        <label>2</label>
    </ligand>
</feature>
<feature type="binding site" evidence="8">
    <location>
        <position position="349"/>
    </location>
    <ligand>
        <name>Mn(2+)</name>
        <dbReference type="ChEBI" id="CHEBI:29035"/>
        <label>1</label>
    </ligand>
</feature>
<evidence type="ECO:0000256" key="2">
    <source>
        <dbReference type="ARBA" id="ARBA00000967"/>
    </source>
</evidence>
<dbReference type="InterPro" id="IPR043472">
    <property type="entry name" value="Macro_dom-like"/>
</dbReference>
<dbReference type="Pfam" id="PF00883">
    <property type="entry name" value="Peptidase_M17"/>
    <property type="match status" value="1"/>
</dbReference>
<keyword evidence="8" id="KW-0963">Cytoplasm</keyword>
<comment type="similarity">
    <text evidence="3 8">Belongs to the peptidase M17 family.</text>
</comment>
<dbReference type="RefSeq" id="WP_091832286.1">
    <property type="nucleotide sequence ID" value="NZ_FNZK01000012.1"/>
</dbReference>
<evidence type="ECO:0000256" key="7">
    <source>
        <dbReference type="ARBA" id="ARBA00049972"/>
    </source>
</evidence>
<evidence type="ECO:0000256" key="5">
    <source>
        <dbReference type="ARBA" id="ARBA00022670"/>
    </source>
</evidence>
<dbReference type="InterPro" id="IPR000819">
    <property type="entry name" value="Peptidase_M17_C"/>
</dbReference>
<comment type="function">
    <text evidence="7 8">Presumably involved in the processing and regular turnover of intracellular proteins. Catalyzes the removal of unsubstituted N-terminal amino acids from various peptides.</text>
</comment>